<dbReference type="AlphaFoldDB" id="A0A2P4XL51"/>
<accession>A0A2P4XL51</accession>
<organism evidence="1 2">
    <name type="scientific">Phytophthora palmivora</name>
    <dbReference type="NCBI Taxonomy" id="4796"/>
    <lineage>
        <taxon>Eukaryota</taxon>
        <taxon>Sar</taxon>
        <taxon>Stramenopiles</taxon>
        <taxon>Oomycota</taxon>
        <taxon>Peronosporomycetes</taxon>
        <taxon>Peronosporales</taxon>
        <taxon>Peronosporaceae</taxon>
        <taxon>Phytophthora</taxon>
    </lineage>
</organism>
<keyword evidence="2" id="KW-1185">Reference proteome</keyword>
<proteinExistence type="predicted"/>
<dbReference type="Proteomes" id="UP000237271">
    <property type="component" value="Unassembled WGS sequence"/>
</dbReference>
<reference evidence="1 2" key="1">
    <citation type="journal article" date="2017" name="Genome Biol. Evol.">
        <title>Phytophthora megakarya and P. palmivora, closely related causal agents of cacao black pod rot, underwent increases in genome sizes and gene numbers by different mechanisms.</title>
        <authorList>
            <person name="Ali S.S."/>
            <person name="Shao J."/>
            <person name="Lary D.J."/>
            <person name="Kronmiller B."/>
            <person name="Shen D."/>
            <person name="Strem M.D."/>
            <person name="Amoako-Attah I."/>
            <person name="Akrofi A.Y."/>
            <person name="Begoude B.A."/>
            <person name="Ten Hoopen G.M."/>
            <person name="Coulibaly K."/>
            <person name="Kebe B.I."/>
            <person name="Melnick R.L."/>
            <person name="Guiltinan M.J."/>
            <person name="Tyler B.M."/>
            <person name="Meinhardt L.W."/>
            <person name="Bailey B.A."/>
        </authorList>
    </citation>
    <scope>NUCLEOTIDE SEQUENCE [LARGE SCALE GENOMIC DNA]</scope>
    <source>
        <strain evidence="2">sbr112.9</strain>
    </source>
</reference>
<evidence type="ECO:0000313" key="1">
    <source>
        <dbReference type="EMBL" id="POM66267.1"/>
    </source>
</evidence>
<sequence length="59" mass="6936">MPDTTFLEEEDKELVQTDRDYAEQGACKMERWKPSPAKLAQRLNSLKLTFGFQLRFTLL</sequence>
<name>A0A2P4XL51_9STRA</name>
<dbReference type="OrthoDB" id="105432at2759"/>
<protein>
    <submittedName>
        <fullName evidence="1">Uncharacterized protein</fullName>
    </submittedName>
</protein>
<gene>
    <name evidence="1" type="ORF">PHPALM_17900</name>
</gene>
<dbReference type="EMBL" id="NCKW01009676">
    <property type="protein sequence ID" value="POM66267.1"/>
    <property type="molecule type" value="Genomic_DNA"/>
</dbReference>
<evidence type="ECO:0000313" key="2">
    <source>
        <dbReference type="Proteomes" id="UP000237271"/>
    </source>
</evidence>
<comment type="caution">
    <text evidence="1">The sequence shown here is derived from an EMBL/GenBank/DDBJ whole genome shotgun (WGS) entry which is preliminary data.</text>
</comment>